<keyword evidence="3" id="KW-1185">Reference proteome</keyword>
<name>A0AAD7AED4_9AGAR</name>
<gene>
    <name evidence="2" type="ORF">DFH08DRAFT_954977</name>
</gene>
<accession>A0AAD7AED4</accession>
<evidence type="ECO:0000256" key="1">
    <source>
        <dbReference type="SAM" id="MobiDB-lite"/>
    </source>
</evidence>
<evidence type="ECO:0000313" key="2">
    <source>
        <dbReference type="EMBL" id="KAJ7355492.1"/>
    </source>
</evidence>
<feature type="region of interest" description="Disordered" evidence="1">
    <location>
        <begin position="16"/>
        <end position="67"/>
    </location>
</feature>
<comment type="caution">
    <text evidence="2">The sequence shown here is derived from an EMBL/GenBank/DDBJ whole genome shotgun (WGS) entry which is preliminary data.</text>
</comment>
<evidence type="ECO:0000313" key="3">
    <source>
        <dbReference type="Proteomes" id="UP001218218"/>
    </source>
</evidence>
<sequence>MMHSLFSASNEIGADTSGWVAPKCESDGETDNEMEVERSLSFDSDIENENLPSSSTPVMQPTNHNAPSSSAQNISLLLLYSSSSTIQNANAAAPQQLWPDWTPPSGRYRALYDDFPDFTKAVFETATSNSTPPDLDISGQSVGELAMAFVNTIKAAVASSDFSHILSPQRNFTMCILSHGMLTIGGPIFSLTLMTHTMSLASHAYVSTDCCEDLMILGCLAALLLLHGIAPKPLGPAIIQFAANRCKLGSLTWDFVGEYHPELRALLDIWKMMGPSGDIIPFQSYFATYHDLEAS</sequence>
<reference evidence="2" key="1">
    <citation type="submission" date="2023-03" db="EMBL/GenBank/DDBJ databases">
        <title>Massive genome expansion in bonnet fungi (Mycena s.s.) driven by repeated elements and novel gene families across ecological guilds.</title>
        <authorList>
            <consortium name="Lawrence Berkeley National Laboratory"/>
            <person name="Harder C.B."/>
            <person name="Miyauchi S."/>
            <person name="Viragh M."/>
            <person name="Kuo A."/>
            <person name="Thoen E."/>
            <person name="Andreopoulos B."/>
            <person name="Lu D."/>
            <person name="Skrede I."/>
            <person name="Drula E."/>
            <person name="Henrissat B."/>
            <person name="Morin E."/>
            <person name="Kohler A."/>
            <person name="Barry K."/>
            <person name="LaButti K."/>
            <person name="Morin E."/>
            <person name="Salamov A."/>
            <person name="Lipzen A."/>
            <person name="Mereny Z."/>
            <person name="Hegedus B."/>
            <person name="Baldrian P."/>
            <person name="Stursova M."/>
            <person name="Weitz H."/>
            <person name="Taylor A."/>
            <person name="Grigoriev I.V."/>
            <person name="Nagy L.G."/>
            <person name="Martin F."/>
            <person name="Kauserud H."/>
        </authorList>
    </citation>
    <scope>NUCLEOTIDE SEQUENCE</scope>
    <source>
        <strain evidence="2">CBHHK002</strain>
    </source>
</reference>
<proteinExistence type="predicted"/>
<feature type="compositionally biased region" description="Polar residues" evidence="1">
    <location>
        <begin position="50"/>
        <end position="67"/>
    </location>
</feature>
<dbReference type="Proteomes" id="UP001218218">
    <property type="component" value="Unassembled WGS sequence"/>
</dbReference>
<dbReference type="EMBL" id="JARIHO010000009">
    <property type="protein sequence ID" value="KAJ7355492.1"/>
    <property type="molecule type" value="Genomic_DNA"/>
</dbReference>
<dbReference type="AlphaFoldDB" id="A0AAD7AED4"/>
<organism evidence="2 3">
    <name type="scientific">Mycena albidolilacea</name>
    <dbReference type="NCBI Taxonomy" id="1033008"/>
    <lineage>
        <taxon>Eukaryota</taxon>
        <taxon>Fungi</taxon>
        <taxon>Dikarya</taxon>
        <taxon>Basidiomycota</taxon>
        <taxon>Agaricomycotina</taxon>
        <taxon>Agaricomycetes</taxon>
        <taxon>Agaricomycetidae</taxon>
        <taxon>Agaricales</taxon>
        <taxon>Marasmiineae</taxon>
        <taxon>Mycenaceae</taxon>
        <taxon>Mycena</taxon>
    </lineage>
</organism>
<protein>
    <submittedName>
        <fullName evidence="2">Uncharacterized protein</fullName>
    </submittedName>
</protein>